<dbReference type="GO" id="GO:0009044">
    <property type="term" value="F:xylan 1,4-beta-xylosidase activity"/>
    <property type="evidence" value="ECO:0007669"/>
    <property type="project" value="InterPro"/>
</dbReference>
<evidence type="ECO:0000313" key="9">
    <source>
        <dbReference type="EMBL" id="KAF8701526.1"/>
    </source>
</evidence>
<reference evidence="9" key="1">
    <citation type="submission" date="2020-07" db="EMBL/GenBank/DDBJ databases">
        <title>Genome sequence and genetic diversity analysis of an under-domesticated orphan crop, white fonio (Digitaria exilis).</title>
        <authorList>
            <person name="Bennetzen J.L."/>
            <person name="Chen S."/>
            <person name="Ma X."/>
            <person name="Wang X."/>
            <person name="Yssel A.E.J."/>
            <person name="Chaluvadi S.R."/>
            <person name="Johnson M."/>
            <person name="Gangashetty P."/>
            <person name="Hamidou F."/>
            <person name="Sanogo M.D."/>
            <person name="Zwaenepoel A."/>
            <person name="Wallace J."/>
            <person name="Van De Peer Y."/>
            <person name="Van Deynze A."/>
        </authorList>
    </citation>
    <scope>NUCLEOTIDE SEQUENCE</scope>
    <source>
        <tissue evidence="9">Leaves</tissue>
    </source>
</reference>
<evidence type="ECO:0000256" key="6">
    <source>
        <dbReference type="ARBA" id="ARBA00023295"/>
    </source>
</evidence>
<gene>
    <name evidence="9" type="ORF">HU200_033551</name>
</gene>
<feature type="compositionally biased region" description="Polar residues" evidence="7">
    <location>
        <begin position="1996"/>
        <end position="2018"/>
    </location>
</feature>
<keyword evidence="3" id="KW-0732">Signal</keyword>
<dbReference type="FunFam" id="3.20.20.300:FF:000004">
    <property type="entry name" value="probable beta-D-xylosidase 7"/>
    <property type="match status" value="1"/>
</dbReference>
<evidence type="ECO:0000313" key="10">
    <source>
        <dbReference type="Proteomes" id="UP000636709"/>
    </source>
</evidence>
<evidence type="ECO:0000256" key="5">
    <source>
        <dbReference type="ARBA" id="ARBA00023180"/>
    </source>
</evidence>
<dbReference type="GO" id="GO:0045493">
    <property type="term" value="P:xylan catabolic process"/>
    <property type="evidence" value="ECO:0007669"/>
    <property type="project" value="InterPro"/>
</dbReference>
<dbReference type="Gene3D" id="3.20.20.300">
    <property type="entry name" value="Glycoside hydrolase, family 3, N-terminal domain"/>
    <property type="match status" value="3"/>
</dbReference>
<dbReference type="InterPro" id="IPR002772">
    <property type="entry name" value="Glyco_hydro_3_C"/>
</dbReference>
<dbReference type="SUPFAM" id="SSF51445">
    <property type="entry name" value="(Trans)glycosidases"/>
    <property type="match status" value="3"/>
</dbReference>
<comment type="caution">
    <text evidence="9">The sequence shown here is derived from an EMBL/GenBank/DDBJ whole genome shotgun (WGS) entry which is preliminary data.</text>
</comment>
<dbReference type="InterPro" id="IPR036962">
    <property type="entry name" value="Glyco_hydro_3_N_sf"/>
</dbReference>
<feature type="domain" description="Fibronectin type III-like" evidence="8">
    <location>
        <begin position="853"/>
        <end position="925"/>
    </location>
</feature>
<dbReference type="SUPFAM" id="SSF52279">
    <property type="entry name" value="Beta-D-glucan exohydrolase, C-terminal domain"/>
    <property type="match status" value="2"/>
</dbReference>
<dbReference type="InterPro" id="IPR026891">
    <property type="entry name" value="Fn3-like"/>
</dbReference>
<evidence type="ECO:0000256" key="4">
    <source>
        <dbReference type="ARBA" id="ARBA00022801"/>
    </source>
</evidence>
<protein>
    <recommendedName>
        <fullName evidence="8">Fibronectin type III-like domain-containing protein</fullName>
    </recommendedName>
</protein>
<dbReference type="Pfam" id="PF01915">
    <property type="entry name" value="Glyco_hydro_3_C"/>
    <property type="match status" value="2"/>
</dbReference>
<sequence>MTLCHGTDIFVERKHRPARIDPCISIETPLFPAGRKGKRSISCTTRDACDQTRGGLRFAEAGYLARQAPDDLHALSYLLHPAMASSLSSSSGGRGMAALVLLLLLAVTVLQQRAAAVTTPPFSCGASSPESSQGYAFCDATLGPAQRAADLVSRLTPAEKVAQLGDVAPGVPRLGVPPYKWWNEALHGLATSGKGLHFDAAAAAGGGGVRAATSFPQVLLTAAAFDDGLWLATTTPGGVWAHARARWPPTYSWRFLPLRGWLGSTPWHACTGRRRALHELFALVSCHRPRMSGPCREETSPQMDRLQNAIGREARALFNVGQAEGLTMWSPNVNIFRQETPGEDPAVASRYAVAFVRGIQGNGSGVLLQTSACCKHATAYDLEDWNGVRRYSFDLEDTFNPPFRSCVVDGGATCVMCAYTAVNGVPACADAGLLTDTVRGDWGLDGYVASDCDAVAIMRDAQRYAATPEDAVAVSLKAGLDIDCGTYVQQHATAAIQQGKLTEQDIDKALTNLFAVRMRLGHFDGDPRANAYGALGAADICTAEHKSLALEAAQDGIVLLKNDGGILPLDRSAVGSAAAIGPNADDGGALIGNYFGPPCESTTPLKGLRSYVGDVRFLAGCSSAACDAAATEEAVALAGSADHVFMFMGLSQQQESEGKDRTSLLLPGMQQSLITAVADAAKRPVILVLLSGGPVDVTFAQSNPKIGAILWAGYPGQAGGLAIARVLFGDHNPSGRLPVTWYPEEFTKIPMTDMRMRADPATGYPGRSYRFYQGDTVYKFGYGLSYSTFSRKLVSRTTMPALSQHILDGLRETVAEEDGTSYHVDDIGTDGCEQLKFPAVVEVQNHGPMDGKHSVLMFLRWPNATGGRPSSLLIGFQSHHIKAGEKANLRFDVSPCEHFSRVREDGKKQPCSCSASRDAELDASTCVSTVYISAPFVAAGEHDGCGTLIVLGDGGGLLLPRTNIPRHARARRRMGIDPIGTETARIACMLNPRFALMATKNSAWSSASHARTSAAVSRPPSDMRLRASLYISTPSPPLSLSLLPDCFPSPPAMAASSSSPFHIINHGMAALLTLLLLGRSAAAGAPPFSCGPSSPSRGLPFCNTQLPAAQRAADLVSRMTPAEKVSQLGDIAPGVPRLGVPGYKWWNEALHGVAISGKGIHLDQGAVRAATSFPQVLLTAASFNENLWFRIGQATGKEARALYNIGQAEGLTMWSPNVNIFRDPRWGRGQETPGEDPAVASRYAAAFVRGIQGSATNTRSPPPPVLLTSACCKHATAYDLEDWKGVSRYNFKATVTAQDLADTFNPPFQSCVVEGKASCVMCAYTSVNGVPSCANPDLLTKTFRNSWGLDGYVAADCDAVAIMRNSQFYRPTAEDTVATTLKAGLDIDCGPYIQQYATSAIQKGKLAQQDVDKALKNLFTTRMRLGHFDGDPKANVYGNLGAAHICTPEHKNLALEAALDGIVLLKNTAGVLPLKRGTVASAAVIGHNANDVLALLGNYWGPPCAPTTPLQGIQGYVKNVRFLPGCNSAACNAVSTPQAAALASSSDAVILFMGLSQAQESEGKDRTSLLLPGNQQSLVNAVANAAKRPVILVLLTGGPVDITFAQSNPKIGAILWAGYPGQAGGLAIAKVLFGEKNPSGKLPVTWYPEEFTRIPMTDMRMRAAGGYPGRTYRFYNGKTVYKFGFGLSYSKFSQRIATGRKNPAYNTSLLAAGGLMATTEDKPSYYVDHMGDEVCEQLKFPAVVKVKNHGPMDGKHTALMFLRWPNATDGRPARQLVGFQSQHLKAGEKANLRFEVSPCEHFSWVRRDGRKVIDRGQQRQAFDFECLRLDVAAWRRQQRQAPSKQSFKLATVVKDEGSTKVREKGRAAQLNNSSTRGLRTDGGGVGWGALTMSSRWRQAATKTLSRVSRMAASTSRFCRSVGSNAEPISKPAASPRARLSSARHEELGNAYASVGLWRPHRKLLLKPEDGLLCERQRRRGANEAKVAEEVEANKKTNLTLGFANSTRKTKTTAQEDAP</sequence>
<keyword evidence="10" id="KW-1185">Reference proteome</keyword>
<dbReference type="InterPro" id="IPR013783">
    <property type="entry name" value="Ig-like_fold"/>
</dbReference>
<keyword evidence="4" id="KW-0378">Hydrolase</keyword>
<name>A0A835ENE1_9POAL</name>
<dbReference type="OrthoDB" id="47059at2759"/>
<dbReference type="FunFam" id="3.40.50.1700:FF:000001">
    <property type="entry name" value="probable beta-D-xylosidase 2"/>
    <property type="match status" value="2"/>
</dbReference>
<dbReference type="InterPro" id="IPR001764">
    <property type="entry name" value="Glyco_hydro_3_N"/>
</dbReference>
<dbReference type="Pfam" id="PF14310">
    <property type="entry name" value="Fn3-like"/>
    <property type="match status" value="1"/>
</dbReference>
<dbReference type="Gene3D" id="2.60.40.10">
    <property type="entry name" value="Immunoglobulins"/>
    <property type="match status" value="2"/>
</dbReference>
<dbReference type="InterPro" id="IPR044993">
    <property type="entry name" value="BXL"/>
</dbReference>
<keyword evidence="5" id="KW-0325">Glycoprotein</keyword>
<dbReference type="PANTHER" id="PTHR42721:SF17">
    <property type="entry name" value="FIBRONECTIN TYPE III-LIKE DOMAIN-CONTAINING PROTEIN"/>
    <property type="match status" value="1"/>
</dbReference>
<evidence type="ECO:0000256" key="2">
    <source>
        <dbReference type="ARBA" id="ARBA00022525"/>
    </source>
</evidence>
<proteinExistence type="predicted"/>
<keyword evidence="6" id="KW-0326">Glycosidase</keyword>
<dbReference type="SMART" id="SM01217">
    <property type="entry name" value="Fn3_like"/>
    <property type="match status" value="2"/>
</dbReference>
<dbReference type="Proteomes" id="UP000636709">
    <property type="component" value="Unassembled WGS sequence"/>
</dbReference>
<dbReference type="Pfam" id="PF00933">
    <property type="entry name" value="Glyco_hydro_3"/>
    <property type="match status" value="2"/>
</dbReference>
<keyword evidence="2" id="KW-0964">Secreted</keyword>
<comment type="subcellular location">
    <subcellularLocation>
        <location evidence="1">Secreted</location>
    </subcellularLocation>
</comment>
<dbReference type="PANTHER" id="PTHR42721">
    <property type="entry name" value="SUGAR HYDROLASE-RELATED"/>
    <property type="match status" value="1"/>
</dbReference>
<feature type="region of interest" description="Disordered" evidence="7">
    <location>
        <begin position="1980"/>
        <end position="2018"/>
    </location>
</feature>
<evidence type="ECO:0000256" key="3">
    <source>
        <dbReference type="ARBA" id="ARBA00022729"/>
    </source>
</evidence>
<organism evidence="9 10">
    <name type="scientific">Digitaria exilis</name>
    <dbReference type="NCBI Taxonomy" id="1010633"/>
    <lineage>
        <taxon>Eukaryota</taxon>
        <taxon>Viridiplantae</taxon>
        <taxon>Streptophyta</taxon>
        <taxon>Embryophyta</taxon>
        <taxon>Tracheophyta</taxon>
        <taxon>Spermatophyta</taxon>
        <taxon>Magnoliopsida</taxon>
        <taxon>Liliopsida</taxon>
        <taxon>Poales</taxon>
        <taxon>Poaceae</taxon>
        <taxon>PACMAD clade</taxon>
        <taxon>Panicoideae</taxon>
        <taxon>Panicodae</taxon>
        <taxon>Paniceae</taxon>
        <taxon>Anthephorinae</taxon>
        <taxon>Digitaria</taxon>
    </lineage>
</organism>
<feature type="domain" description="Fibronectin type III-like" evidence="8">
    <location>
        <begin position="1756"/>
        <end position="1821"/>
    </location>
</feature>
<dbReference type="InterPro" id="IPR017853">
    <property type="entry name" value="GH"/>
</dbReference>
<dbReference type="GO" id="GO:0031222">
    <property type="term" value="P:arabinan catabolic process"/>
    <property type="evidence" value="ECO:0007669"/>
    <property type="project" value="TreeGrafter"/>
</dbReference>
<dbReference type="GO" id="GO:0046556">
    <property type="term" value="F:alpha-L-arabinofuranosidase activity"/>
    <property type="evidence" value="ECO:0007669"/>
    <property type="project" value="TreeGrafter"/>
</dbReference>
<dbReference type="Gene3D" id="3.40.50.1700">
    <property type="entry name" value="Glycoside hydrolase family 3 C-terminal domain"/>
    <property type="match status" value="2"/>
</dbReference>
<dbReference type="InterPro" id="IPR036881">
    <property type="entry name" value="Glyco_hydro_3_C_sf"/>
</dbReference>
<evidence type="ECO:0000256" key="1">
    <source>
        <dbReference type="ARBA" id="ARBA00004613"/>
    </source>
</evidence>
<feature type="compositionally biased region" description="Basic and acidic residues" evidence="7">
    <location>
        <begin position="1980"/>
        <end position="1994"/>
    </location>
</feature>
<dbReference type="GO" id="GO:0009505">
    <property type="term" value="C:plant-type cell wall"/>
    <property type="evidence" value="ECO:0007669"/>
    <property type="project" value="TreeGrafter"/>
</dbReference>
<dbReference type="EMBL" id="JACEFO010001803">
    <property type="protein sequence ID" value="KAF8701526.1"/>
    <property type="molecule type" value="Genomic_DNA"/>
</dbReference>
<dbReference type="FunFam" id="3.20.20.300:FF:000046">
    <property type="match status" value="1"/>
</dbReference>
<evidence type="ECO:0000256" key="7">
    <source>
        <dbReference type="SAM" id="MobiDB-lite"/>
    </source>
</evidence>
<dbReference type="GO" id="GO:0005576">
    <property type="term" value="C:extracellular region"/>
    <property type="evidence" value="ECO:0007669"/>
    <property type="project" value="UniProtKB-SubCell"/>
</dbReference>
<accession>A0A835ENE1</accession>
<evidence type="ECO:0000259" key="8">
    <source>
        <dbReference type="SMART" id="SM01217"/>
    </source>
</evidence>